<dbReference type="InterPro" id="IPR012337">
    <property type="entry name" value="RNaseH-like_sf"/>
</dbReference>
<accession>A0A7J7M4N1</accession>
<evidence type="ECO:0000259" key="2">
    <source>
        <dbReference type="PROSITE" id="PS50879"/>
    </source>
</evidence>
<sequence length="710" mass="81753">MVRPAQQHESIPEKDNWSVPKSMRTLAQSDESGSVSNLSKYQALAYEDNGENCSSTEEHMSKTAQMGTYEAEKSNSSVDLVDTQAEEVKQLLNPNSWADQMEREEEEEPMLGPNQLRIGDFHNIVKESWEKPLEAAPLFNLMIKLRRLKTDIKGWKKQGPDRNKTVQRDLENEMLSMQMQLETYHTNDDIDTRMRIKGKKLQVLDIIEELEWKQRSKAKWLTAGDRNTSYFQATAKMKAAKMMITEKKTGEDRLLQNQSHIKEYIVDYFTNKFKKQDVIDDGLLFNSINTQLNEEENNILIFCPAKEEIQAANIFGGESPPGQDGFPGCFFQRYWEIIAAGLKNLRNLLIKYQRASGQTISLDKSKIFMDGVPFTRRRIVKGIFGFKEGLLPQTYLGIPLIQGRVKKQTIRPLVEHIRRRANGWSGMMLSFQGRVVLAKSILNSIPIYNMGIYKWPQSLIMEGDTIIRNFIWTGDPTKRRAIILKWDKVCKPTKGGLGIRSLNEINNAMLCKLNWLFKEGKKTWAQMLGEKFKNQSGDIISYHKSSSIWPGIKMADEISKDHMEWQIGDGTQIDFWRDRWAAQTPLREHIDLPKHLWSQTQIKVCCDGAAMGNPGHAEVGIINRYHNSTVMGTFSKPIGNQTNYIAECNEIFHEVQKAGHKGWKRLWVVSDSKAAIQAFRNNKLPWRLQTQWNILLSLISTIRFSQILRD</sequence>
<dbReference type="GO" id="GO:0004523">
    <property type="term" value="F:RNA-DNA hybrid ribonuclease activity"/>
    <property type="evidence" value="ECO:0007669"/>
    <property type="project" value="InterPro"/>
</dbReference>
<keyword evidence="4" id="KW-1185">Reference proteome</keyword>
<dbReference type="AlphaFoldDB" id="A0A7J7M4N1"/>
<dbReference type="Pfam" id="PF13456">
    <property type="entry name" value="RVT_3"/>
    <property type="match status" value="1"/>
</dbReference>
<reference evidence="3 4" key="1">
    <citation type="journal article" date="2020" name="IScience">
        <title>Genome Sequencing of the Endangered Kingdonia uniflora (Circaeasteraceae, Ranunculales) Reveals Potential Mechanisms of Evolutionary Specialization.</title>
        <authorList>
            <person name="Sun Y."/>
            <person name="Deng T."/>
            <person name="Zhang A."/>
            <person name="Moore M.J."/>
            <person name="Landis J.B."/>
            <person name="Lin N."/>
            <person name="Zhang H."/>
            <person name="Zhang X."/>
            <person name="Huang J."/>
            <person name="Zhang X."/>
            <person name="Sun H."/>
            <person name="Wang H."/>
        </authorList>
    </citation>
    <scope>NUCLEOTIDE SEQUENCE [LARGE SCALE GENOMIC DNA]</scope>
    <source>
        <strain evidence="3">TB1705</strain>
        <tissue evidence="3">Leaf</tissue>
    </source>
</reference>
<dbReference type="EMBL" id="JACGCM010001782">
    <property type="protein sequence ID" value="KAF6149802.1"/>
    <property type="molecule type" value="Genomic_DNA"/>
</dbReference>
<evidence type="ECO:0000313" key="4">
    <source>
        <dbReference type="Proteomes" id="UP000541444"/>
    </source>
</evidence>
<feature type="region of interest" description="Disordered" evidence="1">
    <location>
        <begin position="1"/>
        <end position="37"/>
    </location>
</feature>
<gene>
    <name evidence="3" type="ORF">GIB67_017535</name>
</gene>
<organism evidence="3 4">
    <name type="scientific">Kingdonia uniflora</name>
    <dbReference type="NCBI Taxonomy" id="39325"/>
    <lineage>
        <taxon>Eukaryota</taxon>
        <taxon>Viridiplantae</taxon>
        <taxon>Streptophyta</taxon>
        <taxon>Embryophyta</taxon>
        <taxon>Tracheophyta</taxon>
        <taxon>Spermatophyta</taxon>
        <taxon>Magnoliopsida</taxon>
        <taxon>Ranunculales</taxon>
        <taxon>Circaeasteraceae</taxon>
        <taxon>Kingdonia</taxon>
    </lineage>
</organism>
<proteinExistence type="predicted"/>
<evidence type="ECO:0000256" key="1">
    <source>
        <dbReference type="SAM" id="MobiDB-lite"/>
    </source>
</evidence>
<feature type="domain" description="RNase H type-1" evidence="2">
    <location>
        <begin position="598"/>
        <end position="710"/>
    </location>
</feature>
<dbReference type="InterPro" id="IPR002156">
    <property type="entry name" value="RNaseH_domain"/>
</dbReference>
<feature type="compositionally biased region" description="Polar residues" evidence="1">
    <location>
        <begin position="25"/>
        <end position="37"/>
    </location>
</feature>
<dbReference type="Proteomes" id="UP000541444">
    <property type="component" value="Unassembled WGS sequence"/>
</dbReference>
<dbReference type="Gene3D" id="3.30.420.10">
    <property type="entry name" value="Ribonuclease H-like superfamily/Ribonuclease H"/>
    <property type="match status" value="1"/>
</dbReference>
<dbReference type="PROSITE" id="PS50879">
    <property type="entry name" value="RNASE_H_1"/>
    <property type="match status" value="1"/>
</dbReference>
<dbReference type="GO" id="GO:0003676">
    <property type="term" value="F:nucleic acid binding"/>
    <property type="evidence" value="ECO:0007669"/>
    <property type="project" value="InterPro"/>
</dbReference>
<comment type="caution">
    <text evidence="3">The sequence shown here is derived from an EMBL/GenBank/DDBJ whole genome shotgun (WGS) entry which is preliminary data.</text>
</comment>
<dbReference type="OrthoDB" id="1740441at2759"/>
<dbReference type="PANTHER" id="PTHR33116:SF78">
    <property type="entry name" value="OS12G0587133 PROTEIN"/>
    <property type="match status" value="1"/>
</dbReference>
<dbReference type="CDD" id="cd06222">
    <property type="entry name" value="RNase_H_like"/>
    <property type="match status" value="1"/>
</dbReference>
<dbReference type="InterPro" id="IPR044730">
    <property type="entry name" value="RNase_H-like_dom_plant"/>
</dbReference>
<dbReference type="SUPFAM" id="SSF53098">
    <property type="entry name" value="Ribonuclease H-like"/>
    <property type="match status" value="1"/>
</dbReference>
<name>A0A7J7M4N1_9MAGN</name>
<dbReference type="InterPro" id="IPR036397">
    <property type="entry name" value="RNaseH_sf"/>
</dbReference>
<protein>
    <recommendedName>
        <fullName evidence="2">RNase H type-1 domain-containing protein</fullName>
    </recommendedName>
</protein>
<dbReference type="PANTHER" id="PTHR33116">
    <property type="entry name" value="REVERSE TRANSCRIPTASE ZINC-BINDING DOMAIN-CONTAINING PROTEIN-RELATED-RELATED"/>
    <property type="match status" value="1"/>
</dbReference>
<evidence type="ECO:0000313" key="3">
    <source>
        <dbReference type="EMBL" id="KAF6149802.1"/>
    </source>
</evidence>